<name>A0A8J6K1A3_ELECQ</name>
<dbReference type="AlphaFoldDB" id="A0A8J6K1A3"/>
<comment type="caution">
    <text evidence="1">The sequence shown here is derived from an EMBL/GenBank/DDBJ whole genome shotgun (WGS) entry which is preliminary data.</text>
</comment>
<keyword evidence="2" id="KW-1185">Reference proteome</keyword>
<reference evidence="1" key="1">
    <citation type="thesis" date="2020" institute="ProQuest LLC" country="789 East Eisenhower Parkway, Ann Arbor, MI, USA">
        <title>Comparative Genomics and Chromosome Evolution.</title>
        <authorList>
            <person name="Mudd A.B."/>
        </authorList>
    </citation>
    <scope>NUCLEOTIDE SEQUENCE</scope>
    <source>
        <strain evidence="1">HN-11 Male</strain>
        <tissue evidence="1">Kidney and liver</tissue>
    </source>
</reference>
<organism evidence="1 2">
    <name type="scientific">Eleutherodactylus coqui</name>
    <name type="common">Puerto Rican coqui</name>
    <dbReference type="NCBI Taxonomy" id="57060"/>
    <lineage>
        <taxon>Eukaryota</taxon>
        <taxon>Metazoa</taxon>
        <taxon>Chordata</taxon>
        <taxon>Craniata</taxon>
        <taxon>Vertebrata</taxon>
        <taxon>Euteleostomi</taxon>
        <taxon>Amphibia</taxon>
        <taxon>Batrachia</taxon>
        <taxon>Anura</taxon>
        <taxon>Neobatrachia</taxon>
        <taxon>Hyloidea</taxon>
        <taxon>Eleutherodactylidae</taxon>
        <taxon>Eleutherodactylinae</taxon>
        <taxon>Eleutherodactylus</taxon>
        <taxon>Eleutherodactylus</taxon>
    </lineage>
</organism>
<sequence length="91" mass="10284">MQVVSTASFSITLYRQLVFLTADILNLACPILLGDWELLTPLSQWGFLRKLGNSWPTVVLCVWLALERRAKLNLATSCHPKPCLAREENDL</sequence>
<protein>
    <submittedName>
        <fullName evidence="1">Uncharacterized protein</fullName>
    </submittedName>
</protein>
<evidence type="ECO:0000313" key="1">
    <source>
        <dbReference type="EMBL" id="KAG9475671.1"/>
    </source>
</evidence>
<gene>
    <name evidence="1" type="ORF">GDO78_003855</name>
</gene>
<proteinExistence type="predicted"/>
<dbReference type="EMBL" id="WNTK01000012">
    <property type="protein sequence ID" value="KAG9475671.1"/>
    <property type="molecule type" value="Genomic_DNA"/>
</dbReference>
<dbReference type="Proteomes" id="UP000770717">
    <property type="component" value="Unassembled WGS sequence"/>
</dbReference>
<accession>A0A8J6K1A3</accession>
<evidence type="ECO:0000313" key="2">
    <source>
        <dbReference type="Proteomes" id="UP000770717"/>
    </source>
</evidence>